<gene>
    <name evidence="3" type="ORF">SCLCIDRAFT_1206904</name>
</gene>
<dbReference type="AlphaFoldDB" id="A0A0C3ESE2"/>
<feature type="region of interest" description="Disordered" evidence="2">
    <location>
        <begin position="1"/>
        <end position="50"/>
    </location>
</feature>
<proteinExistence type="predicted"/>
<sequence>MDCSEFNTSSPVEIGDTQLHDKASQSTQAAPAGNGDVPSEPTAERPSEPVSLEDILAQTVTSFTLLSSISSRIEGFTEKDEALRKEYRRLLFRLVMKMYAWSSARIFYECCVRESNLETQANSLQQAERERDDARQRLLELLSMVNRALEISKFA</sequence>
<dbReference type="OrthoDB" id="3224400at2759"/>
<name>A0A0C3ESE2_9AGAM</name>
<dbReference type="HOGENOM" id="CLU_1741328_0_0_1"/>
<protein>
    <submittedName>
        <fullName evidence="3">Uncharacterized protein</fullName>
    </submittedName>
</protein>
<keyword evidence="4" id="KW-1185">Reference proteome</keyword>
<organism evidence="3 4">
    <name type="scientific">Scleroderma citrinum Foug A</name>
    <dbReference type="NCBI Taxonomy" id="1036808"/>
    <lineage>
        <taxon>Eukaryota</taxon>
        <taxon>Fungi</taxon>
        <taxon>Dikarya</taxon>
        <taxon>Basidiomycota</taxon>
        <taxon>Agaricomycotina</taxon>
        <taxon>Agaricomycetes</taxon>
        <taxon>Agaricomycetidae</taxon>
        <taxon>Boletales</taxon>
        <taxon>Sclerodermatineae</taxon>
        <taxon>Sclerodermataceae</taxon>
        <taxon>Scleroderma</taxon>
    </lineage>
</organism>
<evidence type="ECO:0000313" key="3">
    <source>
        <dbReference type="EMBL" id="KIM70736.1"/>
    </source>
</evidence>
<evidence type="ECO:0000313" key="4">
    <source>
        <dbReference type="Proteomes" id="UP000053989"/>
    </source>
</evidence>
<dbReference type="Proteomes" id="UP000053989">
    <property type="component" value="Unassembled WGS sequence"/>
</dbReference>
<feature type="compositionally biased region" description="Polar residues" evidence="2">
    <location>
        <begin position="1"/>
        <end position="11"/>
    </location>
</feature>
<evidence type="ECO:0000256" key="1">
    <source>
        <dbReference type="SAM" id="Coils"/>
    </source>
</evidence>
<reference evidence="3 4" key="1">
    <citation type="submission" date="2014-04" db="EMBL/GenBank/DDBJ databases">
        <authorList>
            <consortium name="DOE Joint Genome Institute"/>
            <person name="Kuo A."/>
            <person name="Kohler A."/>
            <person name="Nagy L.G."/>
            <person name="Floudas D."/>
            <person name="Copeland A."/>
            <person name="Barry K.W."/>
            <person name="Cichocki N."/>
            <person name="Veneault-Fourrey C."/>
            <person name="LaButti K."/>
            <person name="Lindquist E.A."/>
            <person name="Lipzen A."/>
            <person name="Lundell T."/>
            <person name="Morin E."/>
            <person name="Murat C."/>
            <person name="Sun H."/>
            <person name="Tunlid A."/>
            <person name="Henrissat B."/>
            <person name="Grigoriev I.V."/>
            <person name="Hibbett D.S."/>
            <person name="Martin F."/>
            <person name="Nordberg H.P."/>
            <person name="Cantor M.N."/>
            <person name="Hua S.X."/>
        </authorList>
    </citation>
    <scope>NUCLEOTIDE SEQUENCE [LARGE SCALE GENOMIC DNA]</scope>
    <source>
        <strain evidence="3 4">Foug A</strain>
    </source>
</reference>
<keyword evidence="1" id="KW-0175">Coiled coil</keyword>
<dbReference type="InParanoid" id="A0A0C3ESE2"/>
<feature type="coiled-coil region" evidence="1">
    <location>
        <begin position="117"/>
        <end position="144"/>
    </location>
</feature>
<accession>A0A0C3ESE2</accession>
<dbReference type="EMBL" id="KN822004">
    <property type="protein sequence ID" value="KIM70736.1"/>
    <property type="molecule type" value="Genomic_DNA"/>
</dbReference>
<evidence type="ECO:0000256" key="2">
    <source>
        <dbReference type="SAM" id="MobiDB-lite"/>
    </source>
</evidence>
<reference evidence="4" key="2">
    <citation type="submission" date="2015-01" db="EMBL/GenBank/DDBJ databases">
        <title>Evolutionary Origins and Diversification of the Mycorrhizal Mutualists.</title>
        <authorList>
            <consortium name="DOE Joint Genome Institute"/>
            <consortium name="Mycorrhizal Genomics Consortium"/>
            <person name="Kohler A."/>
            <person name="Kuo A."/>
            <person name="Nagy L.G."/>
            <person name="Floudas D."/>
            <person name="Copeland A."/>
            <person name="Barry K.W."/>
            <person name="Cichocki N."/>
            <person name="Veneault-Fourrey C."/>
            <person name="LaButti K."/>
            <person name="Lindquist E.A."/>
            <person name="Lipzen A."/>
            <person name="Lundell T."/>
            <person name="Morin E."/>
            <person name="Murat C."/>
            <person name="Riley R."/>
            <person name="Ohm R."/>
            <person name="Sun H."/>
            <person name="Tunlid A."/>
            <person name="Henrissat B."/>
            <person name="Grigoriev I.V."/>
            <person name="Hibbett D.S."/>
            <person name="Martin F."/>
        </authorList>
    </citation>
    <scope>NUCLEOTIDE SEQUENCE [LARGE SCALE GENOMIC DNA]</scope>
    <source>
        <strain evidence="4">Foug A</strain>
    </source>
</reference>